<proteinExistence type="inferred from homology"/>
<feature type="domain" description="Arrestin C-terminal-like" evidence="2">
    <location>
        <begin position="193"/>
        <end position="322"/>
    </location>
</feature>
<dbReference type="InterPro" id="IPR050357">
    <property type="entry name" value="Arrestin_domain-protein"/>
</dbReference>
<dbReference type="InterPro" id="IPR011022">
    <property type="entry name" value="Arrestin_C-like"/>
</dbReference>
<dbReference type="RefSeq" id="XP_002116067.1">
    <property type="nucleotide sequence ID" value="XM_002116031.1"/>
</dbReference>
<dbReference type="GO" id="GO:0015031">
    <property type="term" value="P:protein transport"/>
    <property type="evidence" value="ECO:0000318"/>
    <property type="project" value="GO_Central"/>
</dbReference>
<dbReference type="PANTHER" id="PTHR11188">
    <property type="entry name" value="ARRESTIN DOMAIN CONTAINING PROTEIN"/>
    <property type="match status" value="1"/>
</dbReference>
<dbReference type="PANTHER" id="PTHR11188:SF17">
    <property type="entry name" value="FI21816P1"/>
    <property type="match status" value="1"/>
</dbReference>
<dbReference type="AlphaFoldDB" id="B3S6X0"/>
<dbReference type="InterPro" id="IPR014756">
    <property type="entry name" value="Ig_E-set"/>
</dbReference>
<dbReference type="InterPro" id="IPR014752">
    <property type="entry name" value="Arrestin-like_C"/>
</dbReference>
<keyword evidence="4" id="KW-1185">Reference proteome</keyword>
<dbReference type="Proteomes" id="UP000009022">
    <property type="component" value="Unassembled WGS sequence"/>
</dbReference>
<protein>
    <recommendedName>
        <fullName evidence="2">Arrestin C-terminal-like domain-containing protein</fullName>
    </recommendedName>
</protein>
<dbReference type="SMART" id="SM01017">
    <property type="entry name" value="Arrestin_C"/>
    <property type="match status" value="1"/>
</dbReference>
<dbReference type="GeneID" id="6757280"/>
<dbReference type="CTD" id="6757280"/>
<organism evidence="3 4">
    <name type="scientific">Trichoplax adhaerens</name>
    <name type="common">Trichoplax reptans</name>
    <dbReference type="NCBI Taxonomy" id="10228"/>
    <lineage>
        <taxon>Eukaryota</taxon>
        <taxon>Metazoa</taxon>
        <taxon>Placozoa</taxon>
        <taxon>Uniplacotomia</taxon>
        <taxon>Trichoplacea</taxon>
        <taxon>Trichoplacidae</taxon>
        <taxon>Trichoplax</taxon>
    </lineage>
</organism>
<dbReference type="PhylomeDB" id="B3S6X0"/>
<dbReference type="Pfam" id="PF02752">
    <property type="entry name" value="Arrestin_C"/>
    <property type="match status" value="1"/>
</dbReference>
<dbReference type="OMA" id="RTNWDEM"/>
<dbReference type="EMBL" id="DS985253">
    <property type="protein sequence ID" value="EDV21467.1"/>
    <property type="molecule type" value="Genomic_DNA"/>
</dbReference>
<dbReference type="OrthoDB" id="2333384at2759"/>
<dbReference type="GO" id="GO:0005737">
    <property type="term" value="C:cytoplasm"/>
    <property type="evidence" value="ECO:0000318"/>
    <property type="project" value="GO_Central"/>
</dbReference>
<reference evidence="3 4" key="1">
    <citation type="journal article" date="2008" name="Nature">
        <title>The Trichoplax genome and the nature of placozoans.</title>
        <authorList>
            <person name="Srivastava M."/>
            <person name="Begovic E."/>
            <person name="Chapman J."/>
            <person name="Putnam N.H."/>
            <person name="Hellsten U."/>
            <person name="Kawashima T."/>
            <person name="Kuo A."/>
            <person name="Mitros T."/>
            <person name="Salamov A."/>
            <person name="Carpenter M.L."/>
            <person name="Signorovitch A.Y."/>
            <person name="Moreno M.A."/>
            <person name="Kamm K."/>
            <person name="Grimwood J."/>
            <person name="Schmutz J."/>
            <person name="Shapiro H."/>
            <person name="Grigoriev I.V."/>
            <person name="Buss L.W."/>
            <person name="Schierwater B."/>
            <person name="Dellaporta S.L."/>
            <person name="Rokhsar D.S."/>
        </authorList>
    </citation>
    <scope>NUCLEOTIDE SEQUENCE [LARGE SCALE GENOMIC DNA]</scope>
    <source>
        <strain evidence="3 4">Grell-BS-1999</strain>
    </source>
</reference>
<evidence type="ECO:0000313" key="4">
    <source>
        <dbReference type="Proteomes" id="UP000009022"/>
    </source>
</evidence>
<sequence length="396" mass="44194">MMRKLVAFEILFAKKPPIFFSGRSVDGIVVVHVSQDIEIRSIRVRIYGEANTCIRMRNGNPFINHGNGTVAIQPGGGYCYNEKEVYLDRSINLWGNNEGQTNGNDAFLPAGRHEFEFNFSLSAEVRIPSSFSLLSQCSIRYVVIASIDRTGKSPRIIKRPIALLESISIDRPALIQPPCLKENETILCCCCCQSGPIKLRAGIDRSGYCPGEKIIIDAECENLSSRRLSSIRITLIRHVHWKAKGIHCYRSFICYETQSNQSIGPQETYKWNDRLSALPALPPTIKSCRFISVTYQLKATVVIPYDENIQVTFPVVIGTVSARLQDRYAQNLQEIDSNLCPEPSSSTITEAENAYLALPPPSYEECVNNSVDLSQVDDSSFIIEDESSSIPTEVAL</sequence>
<evidence type="ECO:0000313" key="3">
    <source>
        <dbReference type="EMBL" id="EDV21467.1"/>
    </source>
</evidence>
<dbReference type="FunCoup" id="B3S6X0">
    <property type="interactions" value="493"/>
</dbReference>
<gene>
    <name evidence="3" type="ORF">TRIADDRAFT_59959</name>
</gene>
<dbReference type="Pfam" id="PF00339">
    <property type="entry name" value="Arrestin_N"/>
    <property type="match status" value="1"/>
</dbReference>
<dbReference type="InterPro" id="IPR011021">
    <property type="entry name" value="Arrestin-like_N"/>
</dbReference>
<evidence type="ECO:0000259" key="2">
    <source>
        <dbReference type="SMART" id="SM01017"/>
    </source>
</evidence>
<dbReference type="eggNOG" id="KOG3780">
    <property type="taxonomic scope" value="Eukaryota"/>
</dbReference>
<dbReference type="HOGENOM" id="CLU_039221_2_0_1"/>
<name>B3S6X0_TRIAD</name>
<dbReference type="Gene3D" id="2.60.40.640">
    <property type="match status" value="2"/>
</dbReference>
<dbReference type="SUPFAM" id="SSF81296">
    <property type="entry name" value="E set domains"/>
    <property type="match status" value="2"/>
</dbReference>
<dbReference type="InParanoid" id="B3S6X0"/>
<evidence type="ECO:0000256" key="1">
    <source>
        <dbReference type="ARBA" id="ARBA00005298"/>
    </source>
</evidence>
<accession>B3S6X0</accession>
<comment type="similarity">
    <text evidence="1">Belongs to the arrestin family.</text>
</comment>
<dbReference type="KEGG" id="tad:TRIADDRAFT_59959"/>